<evidence type="ECO:0000313" key="2">
    <source>
        <dbReference type="EMBL" id="BBJ21542.1"/>
    </source>
</evidence>
<dbReference type="EMBL" id="LC469780">
    <property type="protein sequence ID" value="BBJ21542.1"/>
    <property type="molecule type" value="Genomic_DNA"/>
</dbReference>
<dbReference type="Proteomes" id="UP000327402">
    <property type="component" value="Segment"/>
</dbReference>
<name>A0A5H2X2P0_9ADEN</name>
<accession>A0A5H2X2P0</accession>
<dbReference type="Pfam" id="PF03052">
    <property type="entry name" value="Adeno_52K"/>
    <property type="match status" value="1"/>
</dbReference>
<organism evidence="2">
    <name type="scientific">Crane-associated adenovirus 1</name>
    <dbReference type="NCBI Taxonomy" id="2559941"/>
    <lineage>
        <taxon>Viruses</taxon>
        <taxon>Varidnaviria</taxon>
        <taxon>Bamfordvirae</taxon>
        <taxon>Preplasmiviricota</taxon>
        <taxon>Polisuviricotina</taxon>
        <taxon>Pharingeaviricetes</taxon>
        <taxon>Rowavirales</taxon>
        <taxon>Adenoviridae</taxon>
        <taxon>Aviadenovirus</taxon>
        <taxon>Aviadenovirus gruis</taxon>
    </lineage>
</organism>
<feature type="compositionally biased region" description="Polar residues" evidence="1">
    <location>
        <begin position="1"/>
        <end position="14"/>
    </location>
</feature>
<dbReference type="InterPro" id="IPR004292">
    <property type="entry name" value="L1-like"/>
</dbReference>
<keyword evidence="3" id="KW-1185">Reference proteome</keyword>
<protein>
    <submittedName>
        <fullName evidence="2">Encapsidation protein 52K</fullName>
    </submittedName>
</protein>
<reference evidence="2" key="1">
    <citation type="journal article" date="2019" name="Virus">
        <title>Identification of a distinct lineage of aviadenovirus from crane feces.</title>
        <authorList>
            <person name="Mukai Y."/>
            <person name="Tomita Y."/>
            <person name="Kryukov K."/>
            <person name="Nakagawa S."/>
            <person name="Ozawa M."/>
            <person name="Matsui T."/>
            <person name="Tomonaga K."/>
            <person name="Imanishi T."/>
            <person name="Kawaoka Y."/>
            <person name="Watanabe T."/>
            <person name="Horie M."/>
        </authorList>
    </citation>
    <scope>NUCLEOTIDE SEQUENCE</scope>
</reference>
<evidence type="ECO:0000256" key="1">
    <source>
        <dbReference type="SAM" id="MobiDB-lite"/>
    </source>
</evidence>
<proteinExistence type="predicted"/>
<gene>
    <name evidence="2" type="primary">52K</name>
</gene>
<sequence>MHPVLQSVQNNNGSIPRRLREVTPTPPQYPSQKASHLPEENSNDASSVYPDSTEKQGTEDNIVPSCGIASGAGIDNFRVLSRDINRRALVPETNLFKSSTDVVPQNDYEREHMYKAGTAISVNPNRVLKPDDFNGEAPDFNPAINHIKAANLKTAANQTARQEELRNICHQSRLRTALTRLEIKAGLYYLYDFVATYVENPDGRVALNPQLVLVAQHAGNSMLAERIWSIADDKNTWLRELIEMAYMIINDPTLTTDQQLSAICTTVIELSMKYAKLVAKNGYPSMVQLAKTQEFFYRIMEAILNLGVELGVYNNRPLRYRRSRISEIPQMTDADYMFGLTQALESRPISEFDGYEDDLEQDDEYY</sequence>
<evidence type="ECO:0000313" key="3">
    <source>
        <dbReference type="Proteomes" id="UP000327402"/>
    </source>
</evidence>
<feature type="region of interest" description="Disordered" evidence="1">
    <location>
        <begin position="1"/>
        <end position="64"/>
    </location>
</feature>